<evidence type="ECO:0000256" key="7">
    <source>
        <dbReference type="ARBA" id="ARBA00023053"/>
    </source>
</evidence>
<evidence type="ECO:0000313" key="14">
    <source>
        <dbReference type="EnsemblMetazoa" id="G4735.1:cds"/>
    </source>
</evidence>
<evidence type="ECO:0000256" key="4">
    <source>
        <dbReference type="ARBA" id="ARBA00022475"/>
    </source>
</evidence>
<evidence type="ECO:0000256" key="6">
    <source>
        <dbReference type="ARBA" id="ARBA00022989"/>
    </source>
</evidence>
<dbReference type="EnsemblMetazoa" id="G4735.2">
    <property type="protein sequence ID" value="G4735.2:cds"/>
    <property type="gene ID" value="G4735"/>
</dbReference>
<evidence type="ECO:0000256" key="11">
    <source>
        <dbReference type="RuleBase" id="RU362091"/>
    </source>
</evidence>
<evidence type="ECO:0000256" key="13">
    <source>
        <dbReference type="SAM" id="Phobius"/>
    </source>
</evidence>
<dbReference type="Gene3D" id="1.20.1730.10">
    <property type="entry name" value="Sodium/glucose cotransporter"/>
    <property type="match status" value="1"/>
</dbReference>
<evidence type="ECO:0000256" key="2">
    <source>
        <dbReference type="ARBA" id="ARBA00006434"/>
    </source>
</evidence>
<name>A0A8W8N5D7_MAGGI</name>
<keyword evidence="6 13" id="KW-1133">Transmembrane helix</keyword>
<dbReference type="PROSITE" id="PS51257">
    <property type="entry name" value="PROKAR_LIPOPROTEIN"/>
    <property type="match status" value="1"/>
</dbReference>
<keyword evidence="3" id="KW-0813">Transport</keyword>
<feature type="transmembrane region" description="Helical" evidence="13">
    <location>
        <begin position="337"/>
        <end position="360"/>
    </location>
</feature>
<evidence type="ECO:0000256" key="3">
    <source>
        <dbReference type="ARBA" id="ARBA00022448"/>
    </source>
</evidence>
<keyword evidence="9 13" id="KW-0472">Membrane</keyword>
<evidence type="ECO:0000313" key="15">
    <source>
        <dbReference type="Proteomes" id="UP000005408"/>
    </source>
</evidence>
<keyword evidence="15" id="KW-1185">Reference proteome</keyword>
<dbReference type="OrthoDB" id="10043921at2759"/>
<feature type="transmembrane region" description="Helical" evidence="13">
    <location>
        <begin position="381"/>
        <end position="400"/>
    </location>
</feature>
<evidence type="ECO:0000256" key="8">
    <source>
        <dbReference type="ARBA" id="ARBA00023065"/>
    </source>
</evidence>
<dbReference type="InterPro" id="IPR038377">
    <property type="entry name" value="Na/Glc_symporter_sf"/>
</dbReference>
<sequence>MEENKFQLADYIIFGVMLLISVGIGVFYACAGGKQQTNREFLMADRSMRSLPVALSVLASFFSASTLLGTPAEVYVYGIQNWISVFGAILAPLTGAFLFGPMFFKLKLVSVYEYLELRFHSKSVRLFAAALFILRLIMGMGIVLYGPSTALGAVTGFPVWAIILVVGGVCTFYTTLGGMKAVIWTDVFQTFVMFAGMLAVFIQGCIKVGGLEELWNINYQGGRINFFDFDPDPHIRQTFWSLTIGMYFVWLYPYTVDQQMVQRFSSARSLSDARFALICNVPGMFLLITLCSFTGLALYANYVTCDPLKNGDVANENQLLPHFVMEVFQDLPGLPGLFVACMISGALSSISSMLNSLAAVTWEDFLKLRFSSLSERNATKVTRTLAFLYGLLGIGMAFAVKEMGGTVLQASLAFNGSAGAPLVGVFILGACFTSSNWVGALVGGVLGFAFSMWGQIGKYLSLPTNARLPTSTLGCHSNTTTVDDVIMSSDYKINNPDPSLEGLDRFYGISYLWFSALGVIITVCVGLFVSWCTKGQTEKTGKVPDRLRLKMWENICMGLCFPPHILKKEMKQKQLQDQLKDVPSITYTYRQPRSSILILQPLEVTLDVKLDQRASSSDDGPDVKTQADDNNSLADSSSVDKILAKS</sequence>
<dbReference type="GO" id="GO:0005886">
    <property type="term" value="C:plasma membrane"/>
    <property type="evidence" value="ECO:0007669"/>
    <property type="project" value="UniProtKB-SubCell"/>
</dbReference>
<feature type="transmembrane region" description="Helical" evidence="13">
    <location>
        <begin position="82"/>
        <end position="104"/>
    </location>
</feature>
<feature type="transmembrane region" description="Helical" evidence="13">
    <location>
        <begin position="51"/>
        <end position="70"/>
    </location>
</feature>
<evidence type="ECO:0000256" key="10">
    <source>
        <dbReference type="ARBA" id="ARBA00023201"/>
    </source>
</evidence>
<comment type="subcellular location">
    <subcellularLocation>
        <location evidence="1">Cell membrane</location>
        <topology evidence="1">Multi-pass membrane protein</topology>
    </subcellularLocation>
</comment>
<organism evidence="14 15">
    <name type="scientific">Magallana gigas</name>
    <name type="common">Pacific oyster</name>
    <name type="synonym">Crassostrea gigas</name>
    <dbReference type="NCBI Taxonomy" id="29159"/>
    <lineage>
        <taxon>Eukaryota</taxon>
        <taxon>Metazoa</taxon>
        <taxon>Spiralia</taxon>
        <taxon>Lophotrochozoa</taxon>
        <taxon>Mollusca</taxon>
        <taxon>Bivalvia</taxon>
        <taxon>Autobranchia</taxon>
        <taxon>Pteriomorphia</taxon>
        <taxon>Ostreida</taxon>
        <taxon>Ostreoidea</taxon>
        <taxon>Ostreidae</taxon>
        <taxon>Magallana</taxon>
    </lineage>
</organism>
<feature type="transmembrane region" description="Helical" evidence="13">
    <location>
        <begin position="124"/>
        <end position="145"/>
    </location>
</feature>
<dbReference type="GO" id="GO:0015293">
    <property type="term" value="F:symporter activity"/>
    <property type="evidence" value="ECO:0007669"/>
    <property type="project" value="TreeGrafter"/>
</dbReference>
<dbReference type="OMA" id="NVPGMFI"/>
<feature type="transmembrane region" description="Helical" evidence="13">
    <location>
        <begin position="275"/>
        <end position="300"/>
    </location>
</feature>
<dbReference type="GO" id="GO:0006814">
    <property type="term" value="P:sodium ion transport"/>
    <property type="evidence" value="ECO:0007669"/>
    <property type="project" value="UniProtKB-KW"/>
</dbReference>
<feature type="transmembrane region" description="Helical" evidence="13">
    <location>
        <begin position="237"/>
        <end position="254"/>
    </location>
</feature>
<dbReference type="PANTHER" id="PTHR42985:SF40">
    <property type="entry name" value="LD47995P-RELATED"/>
    <property type="match status" value="1"/>
</dbReference>
<evidence type="ECO:0000256" key="12">
    <source>
        <dbReference type="SAM" id="MobiDB-lite"/>
    </source>
</evidence>
<feature type="transmembrane region" description="Helical" evidence="13">
    <location>
        <begin position="157"/>
        <end position="176"/>
    </location>
</feature>
<dbReference type="Pfam" id="PF00474">
    <property type="entry name" value="SSF"/>
    <property type="match status" value="1"/>
</dbReference>
<keyword evidence="7" id="KW-0915">Sodium</keyword>
<comment type="similarity">
    <text evidence="2 11">Belongs to the sodium:solute symporter (SSF) (TC 2.A.21) family.</text>
</comment>
<feature type="transmembrane region" description="Helical" evidence="13">
    <location>
        <begin position="437"/>
        <end position="456"/>
    </location>
</feature>
<evidence type="ECO:0008006" key="16">
    <source>
        <dbReference type="Google" id="ProtNLM"/>
    </source>
</evidence>
<evidence type="ECO:0000256" key="1">
    <source>
        <dbReference type="ARBA" id="ARBA00004651"/>
    </source>
</evidence>
<feature type="compositionally biased region" description="Low complexity" evidence="12">
    <location>
        <begin position="628"/>
        <end position="640"/>
    </location>
</feature>
<feature type="transmembrane region" description="Helical" evidence="13">
    <location>
        <begin position="188"/>
        <end position="209"/>
    </location>
</feature>
<protein>
    <recommendedName>
        <fullName evidence="16">Sodium-coupled monocarboxylate transporter 1</fullName>
    </recommendedName>
</protein>
<reference evidence="14" key="1">
    <citation type="submission" date="2022-08" db="UniProtKB">
        <authorList>
            <consortium name="EnsemblMetazoa"/>
        </authorList>
    </citation>
    <scope>IDENTIFICATION</scope>
    <source>
        <strain evidence="14">05x7-T-G4-1.051#20</strain>
    </source>
</reference>
<evidence type="ECO:0000256" key="9">
    <source>
        <dbReference type="ARBA" id="ARBA00023136"/>
    </source>
</evidence>
<keyword evidence="10" id="KW-0739">Sodium transport</keyword>
<dbReference type="CDD" id="cd11492">
    <property type="entry name" value="SLC5sbd_NIS-SMVT"/>
    <property type="match status" value="1"/>
</dbReference>
<keyword evidence="5 13" id="KW-0812">Transmembrane</keyword>
<dbReference type="PANTHER" id="PTHR42985">
    <property type="entry name" value="SODIUM-COUPLED MONOCARBOXYLATE TRANSPORTER"/>
    <property type="match status" value="1"/>
</dbReference>
<dbReference type="PROSITE" id="PS50283">
    <property type="entry name" value="NA_SOLUT_SYMP_3"/>
    <property type="match status" value="1"/>
</dbReference>
<dbReference type="EnsemblMetazoa" id="G4735.1">
    <property type="protein sequence ID" value="G4735.1:cds"/>
    <property type="gene ID" value="G4735"/>
</dbReference>
<feature type="transmembrane region" description="Helical" evidence="13">
    <location>
        <begin position="511"/>
        <end position="532"/>
    </location>
</feature>
<evidence type="ECO:0000256" key="5">
    <source>
        <dbReference type="ARBA" id="ARBA00022692"/>
    </source>
</evidence>
<dbReference type="AlphaFoldDB" id="A0A8W8N5D7"/>
<keyword evidence="4" id="KW-1003">Cell membrane</keyword>
<dbReference type="InterPro" id="IPR001734">
    <property type="entry name" value="Na/solute_symporter"/>
</dbReference>
<proteinExistence type="inferred from homology"/>
<keyword evidence="8" id="KW-0406">Ion transport</keyword>
<dbReference type="NCBIfam" id="TIGR00813">
    <property type="entry name" value="sss"/>
    <property type="match status" value="1"/>
</dbReference>
<dbReference type="InterPro" id="IPR051163">
    <property type="entry name" value="Sodium:Solute_Symporter_SSF"/>
</dbReference>
<feature type="region of interest" description="Disordered" evidence="12">
    <location>
        <begin position="613"/>
        <end position="646"/>
    </location>
</feature>
<accession>A0A8W8N5D7</accession>
<dbReference type="Proteomes" id="UP000005408">
    <property type="component" value="Unassembled WGS sequence"/>
</dbReference>
<feature type="transmembrane region" description="Helical" evidence="13">
    <location>
        <begin position="12"/>
        <end position="31"/>
    </location>
</feature>
<feature type="transmembrane region" description="Helical" evidence="13">
    <location>
        <begin position="412"/>
        <end position="430"/>
    </location>
</feature>